<evidence type="ECO:0000313" key="2">
    <source>
        <dbReference type="Proteomes" id="UP000658278"/>
    </source>
</evidence>
<dbReference type="Gene3D" id="1.20.5.2050">
    <property type="match status" value="1"/>
</dbReference>
<organism evidence="1 2">
    <name type="scientific">Haloferula rosea</name>
    <dbReference type="NCBI Taxonomy" id="490093"/>
    <lineage>
        <taxon>Bacteria</taxon>
        <taxon>Pseudomonadati</taxon>
        <taxon>Verrucomicrobiota</taxon>
        <taxon>Verrucomicrobiia</taxon>
        <taxon>Verrucomicrobiales</taxon>
        <taxon>Verrucomicrobiaceae</taxon>
        <taxon>Haloferula</taxon>
    </lineage>
</organism>
<name>A0A934VF30_9BACT</name>
<comment type="caution">
    <text evidence="1">The sequence shown here is derived from an EMBL/GenBank/DDBJ whole genome shotgun (WGS) entry which is preliminary data.</text>
</comment>
<evidence type="ECO:0000313" key="1">
    <source>
        <dbReference type="EMBL" id="MBK1826145.1"/>
    </source>
</evidence>
<gene>
    <name evidence="1" type="ORF">JIN81_03880</name>
</gene>
<dbReference type="AlphaFoldDB" id="A0A934VF30"/>
<accession>A0A934VF30</accession>
<protein>
    <recommendedName>
        <fullName evidence="3">AP2 domain-containing protein</fullName>
    </recommendedName>
</protein>
<dbReference type="Proteomes" id="UP000658278">
    <property type="component" value="Unassembled WGS sequence"/>
</dbReference>
<sequence>MWSPPDTYAIARIDLPGASTHGWQVRMQRRGKKYGKYFADRQWGGPKQAYLKARSWRDALMERLEDEAAGARICEKSARNSSGVVGVSKVAVAASNGSMYYFWQATWCPEPGQRRCVKFSVRRHGDRQAFRLAVEARRQGVES</sequence>
<keyword evidence="2" id="KW-1185">Reference proteome</keyword>
<dbReference type="RefSeq" id="WP_200276567.1">
    <property type="nucleotide sequence ID" value="NZ_JAENII010000002.1"/>
</dbReference>
<dbReference type="EMBL" id="JAENII010000002">
    <property type="protein sequence ID" value="MBK1826145.1"/>
    <property type="molecule type" value="Genomic_DNA"/>
</dbReference>
<proteinExistence type="predicted"/>
<reference evidence="1" key="1">
    <citation type="submission" date="2021-01" db="EMBL/GenBank/DDBJ databases">
        <title>Modified the classification status of verrucomicrobia.</title>
        <authorList>
            <person name="Feng X."/>
        </authorList>
    </citation>
    <scope>NUCLEOTIDE SEQUENCE</scope>
    <source>
        <strain evidence="1">KCTC 22201</strain>
    </source>
</reference>
<evidence type="ECO:0008006" key="3">
    <source>
        <dbReference type="Google" id="ProtNLM"/>
    </source>
</evidence>